<evidence type="ECO:0000313" key="3">
    <source>
        <dbReference type="EMBL" id="PIT90206.1"/>
    </source>
</evidence>
<keyword evidence="1" id="KW-0472">Membrane</keyword>
<protein>
    <recommendedName>
        <fullName evidence="2">DUF7670 domain-containing protein</fullName>
    </recommendedName>
</protein>
<name>A0A2M6WBP0_9BACT</name>
<keyword evidence="1" id="KW-0812">Transmembrane</keyword>
<proteinExistence type="predicted"/>
<gene>
    <name evidence="3" type="ORF">COU22_03455</name>
</gene>
<feature type="domain" description="DUF7670" evidence="2">
    <location>
        <begin position="2"/>
        <end position="106"/>
    </location>
</feature>
<evidence type="ECO:0000313" key="4">
    <source>
        <dbReference type="Proteomes" id="UP000230543"/>
    </source>
</evidence>
<comment type="caution">
    <text evidence="3">The sequence shown here is derived from an EMBL/GenBank/DDBJ whole genome shotgun (WGS) entry which is preliminary data.</text>
</comment>
<feature type="transmembrane region" description="Helical" evidence="1">
    <location>
        <begin position="65"/>
        <end position="84"/>
    </location>
</feature>
<accession>A0A2M6WBP0</accession>
<feature type="transmembrane region" description="Helical" evidence="1">
    <location>
        <begin position="7"/>
        <end position="26"/>
    </location>
</feature>
<evidence type="ECO:0000256" key="1">
    <source>
        <dbReference type="SAM" id="Phobius"/>
    </source>
</evidence>
<reference evidence="4" key="1">
    <citation type="submission" date="2017-09" db="EMBL/GenBank/DDBJ databases">
        <title>Depth-based differentiation of microbial function through sediment-hosted aquifers and enrichment of novel symbionts in the deep terrestrial subsurface.</title>
        <authorList>
            <person name="Probst A.J."/>
            <person name="Ladd B."/>
            <person name="Jarett J.K."/>
            <person name="Geller-Mcgrath D.E."/>
            <person name="Sieber C.M.K."/>
            <person name="Emerson J.B."/>
            <person name="Anantharaman K."/>
            <person name="Thomas B.C."/>
            <person name="Malmstrom R."/>
            <person name="Stieglmeier M."/>
            <person name="Klingl A."/>
            <person name="Woyke T."/>
            <person name="Ryan C.M."/>
            <person name="Banfield J.F."/>
        </authorList>
    </citation>
    <scope>NUCLEOTIDE SEQUENCE [LARGE SCALE GENOMIC DNA]</scope>
</reference>
<feature type="transmembrane region" description="Helical" evidence="1">
    <location>
        <begin position="38"/>
        <end position="58"/>
    </location>
</feature>
<feature type="transmembrane region" description="Helical" evidence="1">
    <location>
        <begin position="90"/>
        <end position="107"/>
    </location>
</feature>
<sequence>MSKKFVYYFPLYLAILSAAFLSIFALDVFGEGYNLSDLLLALVIHLIPTILYVIVIVIAWKNRTLGGVIFLILGLISLCAFNTYHEFEAFILISLPIILIGSLLLLIKEK</sequence>
<dbReference type="EMBL" id="PFBO01000123">
    <property type="protein sequence ID" value="PIT90206.1"/>
    <property type="molecule type" value="Genomic_DNA"/>
</dbReference>
<organism evidence="3 4">
    <name type="scientific">Candidatus Komeilibacteria bacterium CG10_big_fil_rev_8_21_14_0_10_41_13</name>
    <dbReference type="NCBI Taxonomy" id="1974476"/>
    <lineage>
        <taxon>Bacteria</taxon>
        <taxon>Candidatus Komeiliibacteriota</taxon>
    </lineage>
</organism>
<dbReference type="AlphaFoldDB" id="A0A2M6WBP0"/>
<dbReference type="InterPro" id="IPR056087">
    <property type="entry name" value="DUF7670"/>
</dbReference>
<dbReference type="Pfam" id="PF24709">
    <property type="entry name" value="DUF7670"/>
    <property type="match status" value="1"/>
</dbReference>
<evidence type="ECO:0000259" key="2">
    <source>
        <dbReference type="Pfam" id="PF24709"/>
    </source>
</evidence>
<dbReference type="Proteomes" id="UP000230543">
    <property type="component" value="Unassembled WGS sequence"/>
</dbReference>
<keyword evidence="1" id="KW-1133">Transmembrane helix</keyword>